<feature type="region of interest" description="Disordered" evidence="1">
    <location>
        <begin position="99"/>
        <end position="127"/>
    </location>
</feature>
<feature type="region of interest" description="Disordered" evidence="1">
    <location>
        <begin position="157"/>
        <end position="182"/>
    </location>
</feature>
<feature type="compositionally biased region" description="Polar residues" evidence="1">
    <location>
        <begin position="165"/>
        <end position="176"/>
    </location>
</feature>
<proteinExistence type="predicted"/>
<sequence>MDAAGVIADEEKLDDVVKSRAGGERVRGSWWWWWWSGWCRASARAWRFRGARPGAACYQNRKPRKLHAGRYQDCKLVDKEDLEMVKKMVSFPARLRVSRQERGSSCRSPSRPAQGSPITAQLSHQAEMKRGRHLNFDSFSKPSLEKIHLGTRAHALFSEPRRPRSSQGTCPSSGITASRFAR</sequence>
<evidence type="ECO:0000313" key="3">
    <source>
        <dbReference type="Proteomes" id="UP000800041"/>
    </source>
</evidence>
<organism evidence="2 3">
    <name type="scientific">Aulographum hederae CBS 113979</name>
    <dbReference type="NCBI Taxonomy" id="1176131"/>
    <lineage>
        <taxon>Eukaryota</taxon>
        <taxon>Fungi</taxon>
        <taxon>Dikarya</taxon>
        <taxon>Ascomycota</taxon>
        <taxon>Pezizomycotina</taxon>
        <taxon>Dothideomycetes</taxon>
        <taxon>Pleosporomycetidae</taxon>
        <taxon>Aulographales</taxon>
        <taxon>Aulographaceae</taxon>
    </lineage>
</organism>
<feature type="compositionally biased region" description="Polar residues" evidence="1">
    <location>
        <begin position="105"/>
        <end position="124"/>
    </location>
</feature>
<dbReference type="AlphaFoldDB" id="A0A6G1GQG0"/>
<dbReference type="EMBL" id="ML977178">
    <property type="protein sequence ID" value="KAF1983007.1"/>
    <property type="molecule type" value="Genomic_DNA"/>
</dbReference>
<evidence type="ECO:0000256" key="1">
    <source>
        <dbReference type="SAM" id="MobiDB-lite"/>
    </source>
</evidence>
<name>A0A6G1GQG0_9PEZI</name>
<keyword evidence="3" id="KW-1185">Reference proteome</keyword>
<evidence type="ECO:0000313" key="2">
    <source>
        <dbReference type="EMBL" id="KAF1983007.1"/>
    </source>
</evidence>
<accession>A0A6G1GQG0</accession>
<reference evidence="2" key="1">
    <citation type="journal article" date="2020" name="Stud. Mycol.">
        <title>101 Dothideomycetes genomes: a test case for predicting lifestyles and emergence of pathogens.</title>
        <authorList>
            <person name="Haridas S."/>
            <person name="Albert R."/>
            <person name="Binder M."/>
            <person name="Bloem J."/>
            <person name="Labutti K."/>
            <person name="Salamov A."/>
            <person name="Andreopoulos B."/>
            <person name="Baker S."/>
            <person name="Barry K."/>
            <person name="Bills G."/>
            <person name="Bluhm B."/>
            <person name="Cannon C."/>
            <person name="Castanera R."/>
            <person name="Culley D."/>
            <person name="Daum C."/>
            <person name="Ezra D."/>
            <person name="Gonzalez J."/>
            <person name="Henrissat B."/>
            <person name="Kuo A."/>
            <person name="Liang C."/>
            <person name="Lipzen A."/>
            <person name="Lutzoni F."/>
            <person name="Magnuson J."/>
            <person name="Mondo S."/>
            <person name="Nolan M."/>
            <person name="Ohm R."/>
            <person name="Pangilinan J."/>
            <person name="Park H.-J."/>
            <person name="Ramirez L."/>
            <person name="Alfaro M."/>
            <person name="Sun H."/>
            <person name="Tritt A."/>
            <person name="Yoshinaga Y."/>
            <person name="Zwiers L.-H."/>
            <person name="Turgeon B."/>
            <person name="Goodwin S."/>
            <person name="Spatafora J."/>
            <person name="Crous P."/>
            <person name="Grigoriev I."/>
        </authorList>
    </citation>
    <scope>NUCLEOTIDE SEQUENCE</scope>
    <source>
        <strain evidence="2">CBS 113979</strain>
    </source>
</reference>
<protein>
    <submittedName>
        <fullName evidence="2">Uncharacterized protein</fullName>
    </submittedName>
</protein>
<gene>
    <name evidence="2" type="ORF">K402DRAFT_436992</name>
</gene>
<dbReference type="Proteomes" id="UP000800041">
    <property type="component" value="Unassembled WGS sequence"/>
</dbReference>